<keyword evidence="2" id="KW-0732">Signal</keyword>
<evidence type="ECO:0000256" key="2">
    <source>
        <dbReference type="SAM" id="SignalP"/>
    </source>
</evidence>
<feature type="chain" id="PRO_5035217325" evidence="2">
    <location>
        <begin position="24"/>
        <end position="362"/>
    </location>
</feature>
<protein>
    <submittedName>
        <fullName evidence="3">Uncharacterized protein</fullName>
    </submittedName>
</protein>
<accession>A0A8J3B1H8</accession>
<reference evidence="3" key="2">
    <citation type="submission" date="2020-09" db="EMBL/GenBank/DDBJ databases">
        <authorList>
            <person name="Sun Q."/>
            <person name="Ohkuma M."/>
        </authorList>
    </citation>
    <scope>NUCLEOTIDE SEQUENCE</scope>
    <source>
        <strain evidence="3">JCM 3090</strain>
    </source>
</reference>
<organism evidence="3 4">
    <name type="scientific">Pilimelia anulata</name>
    <dbReference type="NCBI Taxonomy" id="53371"/>
    <lineage>
        <taxon>Bacteria</taxon>
        <taxon>Bacillati</taxon>
        <taxon>Actinomycetota</taxon>
        <taxon>Actinomycetes</taxon>
        <taxon>Micromonosporales</taxon>
        <taxon>Micromonosporaceae</taxon>
        <taxon>Pilimelia</taxon>
    </lineage>
</organism>
<proteinExistence type="predicted"/>
<feature type="coiled-coil region" evidence="1">
    <location>
        <begin position="218"/>
        <end position="258"/>
    </location>
</feature>
<comment type="caution">
    <text evidence="3">The sequence shown here is derived from an EMBL/GenBank/DDBJ whole genome shotgun (WGS) entry which is preliminary data.</text>
</comment>
<dbReference type="AlphaFoldDB" id="A0A8J3B1H8"/>
<sequence>MRRTRAAGLAVLVAATGAAPAYASPAPSPCDIVRTARHPAVARPGPTPRELTQHLAIAAPYRVVRAAALIALQSPRGDEAIREFIPDGWCAATRRAEEDANRYAHIIERVLGAHSEATSPRVVRAARAARAGTVPEQEAFVRDGLERARAADRADRDADGRAAAALREFDRRYVADLRDRVAAGQQVRVAAAWATRAGAGDGDVVEFYAYSWISAARLDNERHRLDRYQQEMRRLTAIQRLQVDARAAQAAAEAASGEAAAALRRRAAEAWGSVATAGTPEVDTWQRAKQVADEQAAAWQRVYEEALRQESINWQPLTGTARDTRNAWRADITNATERATAWRELVQEALDREQDMRPPADR</sequence>
<dbReference type="EMBL" id="BMQB01000001">
    <property type="protein sequence ID" value="GGJ76535.1"/>
    <property type="molecule type" value="Genomic_DNA"/>
</dbReference>
<evidence type="ECO:0000313" key="4">
    <source>
        <dbReference type="Proteomes" id="UP000649739"/>
    </source>
</evidence>
<name>A0A8J3B1H8_9ACTN</name>
<feature type="signal peptide" evidence="2">
    <location>
        <begin position="1"/>
        <end position="23"/>
    </location>
</feature>
<reference evidence="3" key="1">
    <citation type="journal article" date="2014" name="Int. J. Syst. Evol. Microbiol.">
        <title>Complete genome sequence of Corynebacterium casei LMG S-19264T (=DSM 44701T), isolated from a smear-ripened cheese.</title>
        <authorList>
            <consortium name="US DOE Joint Genome Institute (JGI-PGF)"/>
            <person name="Walter F."/>
            <person name="Albersmeier A."/>
            <person name="Kalinowski J."/>
            <person name="Ruckert C."/>
        </authorList>
    </citation>
    <scope>NUCLEOTIDE SEQUENCE</scope>
    <source>
        <strain evidence="3">JCM 3090</strain>
    </source>
</reference>
<evidence type="ECO:0000256" key="1">
    <source>
        <dbReference type="SAM" id="Coils"/>
    </source>
</evidence>
<keyword evidence="1" id="KW-0175">Coiled coil</keyword>
<gene>
    <name evidence="3" type="ORF">GCM10010123_03150</name>
</gene>
<evidence type="ECO:0000313" key="3">
    <source>
        <dbReference type="EMBL" id="GGJ76535.1"/>
    </source>
</evidence>
<dbReference type="RefSeq" id="WP_189168179.1">
    <property type="nucleotide sequence ID" value="NZ_BMQB01000001.1"/>
</dbReference>
<dbReference type="Proteomes" id="UP000649739">
    <property type="component" value="Unassembled WGS sequence"/>
</dbReference>
<keyword evidence="4" id="KW-1185">Reference proteome</keyword>